<organism evidence="1 2">
    <name type="scientific">Micromonospora cathayae</name>
    <dbReference type="NCBI Taxonomy" id="3028804"/>
    <lineage>
        <taxon>Bacteria</taxon>
        <taxon>Bacillati</taxon>
        <taxon>Actinomycetota</taxon>
        <taxon>Actinomycetes</taxon>
        <taxon>Micromonosporales</taxon>
        <taxon>Micromonosporaceae</taxon>
        <taxon>Micromonospora</taxon>
    </lineage>
</organism>
<proteinExistence type="predicted"/>
<protein>
    <submittedName>
        <fullName evidence="1">Uncharacterized protein</fullName>
    </submittedName>
</protein>
<name>A0ABY7ZW15_9ACTN</name>
<keyword evidence="2" id="KW-1185">Reference proteome</keyword>
<dbReference type="Proteomes" id="UP001219605">
    <property type="component" value="Chromosome"/>
</dbReference>
<evidence type="ECO:0000313" key="1">
    <source>
        <dbReference type="EMBL" id="WDZ87212.1"/>
    </source>
</evidence>
<dbReference type="EMBL" id="CP118615">
    <property type="protein sequence ID" value="WDZ87212.1"/>
    <property type="molecule type" value="Genomic_DNA"/>
</dbReference>
<reference evidence="1 2" key="1">
    <citation type="submission" date="2023-02" db="EMBL/GenBank/DDBJ databases">
        <authorList>
            <person name="Mo P."/>
        </authorList>
    </citation>
    <scope>NUCLEOTIDE SEQUENCE [LARGE SCALE GENOMIC DNA]</scope>
    <source>
        <strain evidence="1 2">HUAS 3</strain>
    </source>
</reference>
<sequence>MARIRSIKPEFWVDEKIVELSPWARLLFIGIWNFVDDQGYIDEKPVRLKMQIFPGDNVDIKHLLSELVTIDLLDSTSTRPPSGPC</sequence>
<accession>A0ABY7ZW15</accession>
<evidence type="ECO:0000313" key="2">
    <source>
        <dbReference type="Proteomes" id="UP001219605"/>
    </source>
</evidence>
<gene>
    <name evidence="1" type="ORF">PVK37_12790</name>
</gene>
<dbReference type="RefSeq" id="WP_275034132.1">
    <property type="nucleotide sequence ID" value="NZ_CP118615.1"/>
</dbReference>